<dbReference type="SMART" id="SM00049">
    <property type="entry name" value="DEP"/>
    <property type="match status" value="1"/>
</dbReference>
<feature type="domain" description="DEP" evidence="1">
    <location>
        <begin position="30"/>
        <end position="86"/>
    </location>
</feature>
<dbReference type="PANTHER" id="PTHR22829:SF18">
    <property type="entry name" value="DEP DOMAIN-CONTAINING MTOR-INTERACTING PROTEIN"/>
    <property type="match status" value="1"/>
</dbReference>
<dbReference type="GO" id="GO:0005886">
    <property type="term" value="C:plasma membrane"/>
    <property type="evidence" value="ECO:0007669"/>
    <property type="project" value="TreeGrafter"/>
</dbReference>
<dbReference type="GO" id="GO:0005085">
    <property type="term" value="F:guanyl-nucleotide exchange factor activity"/>
    <property type="evidence" value="ECO:0007669"/>
    <property type="project" value="TreeGrafter"/>
</dbReference>
<organism evidence="2 3">
    <name type="scientific">Poecilia mexicana</name>
    <dbReference type="NCBI Taxonomy" id="48701"/>
    <lineage>
        <taxon>Eukaryota</taxon>
        <taxon>Metazoa</taxon>
        <taxon>Chordata</taxon>
        <taxon>Craniata</taxon>
        <taxon>Vertebrata</taxon>
        <taxon>Euteleostomi</taxon>
        <taxon>Actinopterygii</taxon>
        <taxon>Neopterygii</taxon>
        <taxon>Teleostei</taxon>
        <taxon>Neoteleostei</taxon>
        <taxon>Acanthomorphata</taxon>
        <taxon>Ovalentaria</taxon>
        <taxon>Atherinomorphae</taxon>
        <taxon>Cyprinodontiformes</taxon>
        <taxon>Poeciliidae</taxon>
        <taxon>Poeciliinae</taxon>
        <taxon>Poecilia</taxon>
    </lineage>
</organism>
<reference evidence="2" key="1">
    <citation type="submission" date="2025-08" db="UniProtKB">
        <authorList>
            <consortium name="Ensembl"/>
        </authorList>
    </citation>
    <scope>IDENTIFICATION</scope>
</reference>
<dbReference type="InterPro" id="IPR036388">
    <property type="entry name" value="WH-like_DNA-bd_sf"/>
</dbReference>
<dbReference type="InterPro" id="IPR000591">
    <property type="entry name" value="DEP_dom"/>
</dbReference>
<dbReference type="InterPro" id="IPR051832">
    <property type="entry name" value="mTOR-Rac_regulators"/>
</dbReference>
<evidence type="ECO:0000313" key="2">
    <source>
        <dbReference type="Ensembl" id="ENSPMEP00000006664.1"/>
    </source>
</evidence>
<keyword evidence="3" id="KW-1185">Reference proteome</keyword>
<evidence type="ECO:0000259" key="1">
    <source>
        <dbReference type="PROSITE" id="PS50186"/>
    </source>
</evidence>
<evidence type="ECO:0000313" key="3">
    <source>
        <dbReference type="Proteomes" id="UP000261480"/>
    </source>
</evidence>
<dbReference type="GO" id="GO:0007186">
    <property type="term" value="P:G protein-coupled receptor signaling pathway"/>
    <property type="evidence" value="ECO:0007669"/>
    <property type="project" value="TreeGrafter"/>
</dbReference>
<protein>
    <recommendedName>
        <fullName evidence="1">DEP domain-containing protein</fullName>
    </recommendedName>
</protein>
<name>A0A3B3WVI9_9TELE</name>
<dbReference type="Ensembl" id="ENSPMET00000005420.1">
    <property type="protein sequence ID" value="ENSPMEP00000006664.1"/>
    <property type="gene ID" value="ENSPMEG00000008205.1"/>
</dbReference>
<dbReference type="SUPFAM" id="SSF46785">
    <property type="entry name" value="Winged helix' DNA-binding domain"/>
    <property type="match status" value="1"/>
</dbReference>
<proteinExistence type="predicted"/>
<sequence>MTFLQAPPTCYTHTRQSHFLCCSFISRLRLHEGKVIKDRRHHLRTYPNCFVAKELIDWLIEHKEASDRDTAIKIMQKLLDQSIVHHERTTAHSHWTAKPRSS</sequence>
<dbReference type="InterPro" id="IPR036390">
    <property type="entry name" value="WH_DNA-bd_sf"/>
</dbReference>
<dbReference type="PROSITE" id="PS50186">
    <property type="entry name" value="DEP"/>
    <property type="match status" value="1"/>
</dbReference>
<dbReference type="GO" id="GO:0005096">
    <property type="term" value="F:GTPase activator activity"/>
    <property type="evidence" value="ECO:0007669"/>
    <property type="project" value="TreeGrafter"/>
</dbReference>
<dbReference type="GO" id="GO:0023051">
    <property type="term" value="P:regulation of signaling"/>
    <property type="evidence" value="ECO:0007669"/>
    <property type="project" value="TreeGrafter"/>
</dbReference>
<dbReference type="Proteomes" id="UP000261480">
    <property type="component" value="Unplaced"/>
</dbReference>
<dbReference type="PANTHER" id="PTHR22829">
    <property type="entry name" value="DEP DOMAIN PROTEIN"/>
    <property type="match status" value="1"/>
</dbReference>
<dbReference type="Pfam" id="PF00610">
    <property type="entry name" value="DEP"/>
    <property type="match status" value="1"/>
</dbReference>
<accession>A0A3B3WVI9</accession>
<dbReference type="AlphaFoldDB" id="A0A3B3WVI9"/>
<reference evidence="2" key="2">
    <citation type="submission" date="2025-09" db="UniProtKB">
        <authorList>
            <consortium name="Ensembl"/>
        </authorList>
    </citation>
    <scope>IDENTIFICATION</scope>
</reference>
<dbReference type="STRING" id="48701.ENSPMEP00000006664"/>
<dbReference type="GO" id="GO:0035556">
    <property type="term" value="P:intracellular signal transduction"/>
    <property type="evidence" value="ECO:0007669"/>
    <property type="project" value="InterPro"/>
</dbReference>
<dbReference type="Gene3D" id="1.10.10.10">
    <property type="entry name" value="Winged helix-like DNA-binding domain superfamily/Winged helix DNA-binding domain"/>
    <property type="match status" value="1"/>
</dbReference>